<feature type="coiled-coil region" evidence="5">
    <location>
        <begin position="153"/>
        <end position="201"/>
    </location>
</feature>
<evidence type="ECO:0000256" key="3">
    <source>
        <dbReference type="ARBA" id="ARBA00022824"/>
    </source>
</evidence>
<dbReference type="AlphaFoldDB" id="A0A2V1AZH8"/>
<dbReference type="Gene3D" id="2.70.130.10">
    <property type="entry name" value="Mannose-6-phosphate receptor binding domain"/>
    <property type="match status" value="1"/>
</dbReference>
<dbReference type="InterPro" id="IPR009011">
    <property type="entry name" value="Man6P_isomerase_rcpt-bd_dom_sf"/>
</dbReference>
<evidence type="ECO:0000256" key="4">
    <source>
        <dbReference type="ARBA" id="ARBA00023157"/>
    </source>
</evidence>
<dbReference type="InterPro" id="IPR028146">
    <property type="entry name" value="PRKCSH_N"/>
</dbReference>
<keyword evidence="2 6" id="KW-0732">Signal</keyword>
<dbReference type="Proteomes" id="UP000244309">
    <property type="component" value="Unassembled WGS sequence"/>
</dbReference>
<name>A0A2V1AZH8_9ASCO</name>
<dbReference type="OrthoDB" id="28322at2759"/>
<evidence type="ECO:0000256" key="1">
    <source>
        <dbReference type="ARBA" id="ARBA00022387"/>
    </source>
</evidence>
<evidence type="ECO:0000256" key="5">
    <source>
        <dbReference type="SAM" id="Coils"/>
    </source>
</evidence>
<dbReference type="PANTHER" id="PTHR12630:SF1">
    <property type="entry name" value="GLUCOSIDASE 2 SUBUNIT BETA"/>
    <property type="match status" value="1"/>
</dbReference>
<dbReference type="SUPFAM" id="SSF50911">
    <property type="entry name" value="Mannose 6-phosphate receptor domain"/>
    <property type="match status" value="1"/>
</dbReference>
<proteinExistence type="predicted"/>
<accession>A0A2V1AZH8</accession>
<dbReference type="PROSITE" id="PS51914">
    <property type="entry name" value="MRH"/>
    <property type="match status" value="1"/>
</dbReference>
<dbReference type="GeneID" id="37007972"/>
<evidence type="ECO:0000313" key="9">
    <source>
        <dbReference type="Proteomes" id="UP000244309"/>
    </source>
</evidence>
<dbReference type="InterPro" id="IPR039794">
    <property type="entry name" value="Gtb1-like"/>
</dbReference>
<evidence type="ECO:0000256" key="2">
    <source>
        <dbReference type="ARBA" id="ARBA00022729"/>
    </source>
</evidence>
<dbReference type="STRING" id="45357.A0A2V1AZH8"/>
<keyword evidence="4" id="KW-1015">Disulfide bond</keyword>
<dbReference type="InterPro" id="IPR044865">
    <property type="entry name" value="MRH_dom"/>
</dbReference>
<dbReference type="InterPro" id="IPR036607">
    <property type="entry name" value="PRKCSH"/>
</dbReference>
<dbReference type="GO" id="GO:0017177">
    <property type="term" value="C:glucosidase II complex"/>
    <property type="evidence" value="ECO:0007669"/>
    <property type="project" value="TreeGrafter"/>
</dbReference>
<evidence type="ECO:0000256" key="6">
    <source>
        <dbReference type="SAM" id="SignalP"/>
    </source>
</evidence>
<organism evidence="8 9">
    <name type="scientific">Candidozyma haemuli</name>
    <dbReference type="NCBI Taxonomy" id="45357"/>
    <lineage>
        <taxon>Eukaryota</taxon>
        <taxon>Fungi</taxon>
        <taxon>Dikarya</taxon>
        <taxon>Ascomycota</taxon>
        <taxon>Saccharomycotina</taxon>
        <taxon>Pichiomycetes</taxon>
        <taxon>Metschnikowiaceae</taxon>
        <taxon>Candidozyma</taxon>
    </lineage>
</organism>
<sequence>MIHQLTWATLIAIAATKGIIGVSPENQHLYQPNSNGKWACLSDPSIELNLEQINDDICDCPDGSDEPGTAACSSIRSKEGFYCSNEGYFPGYIQNFKVNDGVCDYEVCCDGSDEWATGKCPNKCDVVKKQFDEYVAETRAELGRGLRTREEFVKKAERAKSVVAQKLEKIQEEIAAIEAQIKNENDKLSRAKNVAESDSNEESYTKELSDLTSQLSDYIKNSVTSEEKSKSTISKLEGLLNDLVEKYNSNDDGSSVKQCINQFKEYLTGKQEEEKRSEFSIDSFVEKIKGLKPSNLLPNQNIISVEPTFDNMLHHYYSKFLNTFKPKSEEEEVKQDKPKANVSNRQIVAIEKTIAKLEKDLHSKKSEASIYEDNVQKQFGKDDIFRAVEGDWVSRQIGEYNYKIGYLDSIYQDNTLVGRLTGIKGSTLHFEHGVKCWNGPHRSAYVDLVCSADTRLVSVTEPEKCQYRFLLETPIACEAKSDDEIAKEFKVDPSNL</sequence>
<keyword evidence="3" id="KW-0256">Endoplasmic reticulum</keyword>
<comment type="caution">
    <text evidence="8">The sequence shown here is derived from an EMBL/GenBank/DDBJ whole genome shotgun (WGS) entry which is preliminary data.</text>
</comment>
<feature type="domain" description="MRH" evidence="7">
    <location>
        <begin position="277"/>
        <end position="479"/>
    </location>
</feature>
<gene>
    <name evidence="8" type="ORF">CXQ85_002641</name>
</gene>
<feature type="chain" id="PRO_5015852306" description="Glucosidase 2 subunit beta" evidence="6">
    <location>
        <begin position="22"/>
        <end position="496"/>
    </location>
</feature>
<reference evidence="8 9" key="1">
    <citation type="submission" date="2017-12" db="EMBL/GenBank/DDBJ databases">
        <title>Genome Sequence of a Multidrug-Resistant Candida haemulonii Isolate from a Patient with Chronic Leg Ulcers in Israel.</title>
        <authorList>
            <person name="Chow N.A."/>
            <person name="Gade L."/>
            <person name="Batra D."/>
            <person name="Rowe L.A."/>
            <person name="Ben-Ami R."/>
            <person name="Loparev V.N."/>
            <person name="Litvintseva A.P."/>
        </authorList>
    </citation>
    <scope>NUCLEOTIDE SEQUENCE [LARGE SCALE GENOMIC DNA]</scope>
    <source>
        <strain evidence="8 9">B11899</strain>
    </source>
</reference>
<dbReference type="Pfam" id="PF13015">
    <property type="entry name" value="PRKCSH_1"/>
    <property type="match status" value="1"/>
</dbReference>
<feature type="coiled-coil region" evidence="5">
    <location>
        <begin position="340"/>
        <end position="374"/>
    </location>
</feature>
<dbReference type="PANTHER" id="PTHR12630">
    <property type="entry name" value="N-LINKED OLIGOSACCHARIDE PROCESSING"/>
    <property type="match status" value="1"/>
</dbReference>
<protein>
    <recommendedName>
        <fullName evidence="1">Glucosidase 2 subunit beta</fullName>
    </recommendedName>
</protein>
<evidence type="ECO:0000259" key="7">
    <source>
        <dbReference type="PROSITE" id="PS51914"/>
    </source>
</evidence>
<dbReference type="EMBL" id="PKFO01000010">
    <property type="protein sequence ID" value="PVH22916.1"/>
    <property type="molecule type" value="Genomic_DNA"/>
</dbReference>
<feature type="signal peptide" evidence="6">
    <location>
        <begin position="1"/>
        <end position="21"/>
    </location>
</feature>
<dbReference type="GO" id="GO:0006491">
    <property type="term" value="P:N-glycan processing"/>
    <property type="evidence" value="ECO:0007669"/>
    <property type="project" value="TreeGrafter"/>
</dbReference>
<keyword evidence="9" id="KW-1185">Reference proteome</keyword>
<dbReference type="RefSeq" id="XP_025343856.1">
    <property type="nucleotide sequence ID" value="XM_025486306.1"/>
</dbReference>
<keyword evidence="5" id="KW-0175">Coiled coil</keyword>
<evidence type="ECO:0000313" key="8">
    <source>
        <dbReference type="EMBL" id="PVH22916.1"/>
    </source>
</evidence>
<dbReference type="VEuPathDB" id="FungiDB:CXQ85_002641"/>
<dbReference type="Pfam" id="PF12999">
    <property type="entry name" value="PRKCSH-like"/>
    <property type="match status" value="1"/>
</dbReference>